<sequence length="331" mass="34475">MSPRCSLVVNGKPVRVATGDTPLDAALPGSVAAGRDGLVQDSLLQDARHHDALPRLRNTSRARPRLGEGPGTRPGPAPSPLAVLRTVKRAGTLLSATPLSGAVLEVAVTVSRALEVAPGQAVEVTFAGLPARPYCPTQRIEGTTELNELVFHLRRDGGALGPALGEAVHPGHAVRIKGPAGGTPYRPGPGRLVLVSAETGFAPIWAIARAARHLEINREMVLVVGAGDADDLYMRPALAWLRGTGVQQITLAASRDRRGQSDVRHGPVTAHLPPLRPSDTVHAAGPPEIVRAVERLCDSVGASCVALPFLPARSRARSLVTPGDAGAQFGL</sequence>
<dbReference type="AlphaFoldDB" id="A0A4Z0NWL5"/>
<feature type="compositionally biased region" description="Basic and acidic residues" evidence="1">
    <location>
        <begin position="254"/>
        <end position="265"/>
    </location>
</feature>
<dbReference type="PANTHER" id="PTHR47354">
    <property type="entry name" value="NADH OXIDOREDUCTASE HCR"/>
    <property type="match status" value="1"/>
</dbReference>
<keyword evidence="4" id="KW-1185">Reference proteome</keyword>
<feature type="region of interest" description="Disordered" evidence="1">
    <location>
        <begin position="253"/>
        <end position="281"/>
    </location>
</feature>
<dbReference type="Pfam" id="PF00175">
    <property type="entry name" value="NAD_binding_1"/>
    <property type="match status" value="1"/>
</dbReference>
<dbReference type="Gene3D" id="2.40.30.10">
    <property type="entry name" value="Translation factors"/>
    <property type="match status" value="1"/>
</dbReference>
<dbReference type="InterPro" id="IPR001433">
    <property type="entry name" value="OxRdtase_FAD/NAD-bd"/>
</dbReference>
<dbReference type="InterPro" id="IPR017927">
    <property type="entry name" value="FAD-bd_FR_type"/>
</dbReference>
<reference evidence="3 4" key="1">
    <citation type="submission" date="2019-04" db="EMBL/GenBank/DDBJ databases">
        <authorList>
            <person name="Feng G."/>
            <person name="Zhu H."/>
        </authorList>
    </citation>
    <scope>NUCLEOTIDE SEQUENCE [LARGE SCALE GENOMIC DNA]</scope>
    <source>
        <strain evidence="3 4">6HR-1</strain>
    </source>
</reference>
<dbReference type="GO" id="GO:0016491">
    <property type="term" value="F:oxidoreductase activity"/>
    <property type="evidence" value="ECO:0007669"/>
    <property type="project" value="InterPro"/>
</dbReference>
<evidence type="ECO:0000313" key="3">
    <source>
        <dbReference type="EMBL" id="TGE01860.1"/>
    </source>
</evidence>
<dbReference type="RefSeq" id="WP_135413222.1">
    <property type="nucleotide sequence ID" value="NZ_SRLB01000002.1"/>
</dbReference>
<dbReference type="PRINTS" id="PR00406">
    <property type="entry name" value="CYTB5RDTASE"/>
</dbReference>
<dbReference type="OrthoDB" id="9806195at2"/>
<feature type="domain" description="FAD-binding FR-type" evidence="2">
    <location>
        <begin position="86"/>
        <end position="186"/>
    </location>
</feature>
<evidence type="ECO:0000259" key="2">
    <source>
        <dbReference type="PROSITE" id="PS51384"/>
    </source>
</evidence>
<proteinExistence type="predicted"/>
<dbReference type="EMBL" id="SRLB01000002">
    <property type="protein sequence ID" value="TGE01860.1"/>
    <property type="molecule type" value="Genomic_DNA"/>
</dbReference>
<accession>A0A4Z0NWL5</accession>
<dbReference type="InterPro" id="IPR050415">
    <property type="entry name" value="MRET"/>
</dbReference>
<comment type="caution">
    <text evidence="3">The sequence shown here is derived from an EMBL/GenBank/DDBJ whole genome shotgun (WGS) entry which is preliminary data.</text>
</comment>
<dbReference type="PANTHER" id="PTHR47354:SF5">
    <property type="entry name" value="PROTEIN RFBI"/>
    <property type="match status" value="1"/>
</dbReference>
<dbReference type="InterPro" id="IPR017938">
    <property type="entry name" value="Riboflavin_synthase-like_b-brl"/>
</dbReference>
<feature type="region of interest" description="Disordered" evidence="1">
    <location>
        <begin position="49"/>
        <end position="79"/>
    </location>
</feature>
<dbReference type="Proteomes" id="UP000297535">
    <property type="component" value="Unassembled WGS sequence"/>
</dbReference>
<dbReference type="SUPFAM" id="SSF52343">
    <property type="entry name" value="Ferredoxin reductase-like, C-terminal NADP-linked domain"/>
    <property type="match status" value="1"/>
</dbReference>
<dbReference type="SUPFAM" id="SSF63380">
    <property type="entry name" value="Riboflavin synthase domain-like"/>
    <property type="match status" value="1"/>
</dbReference>
<dbReference type="Gene3D" id="3.40.50.80">
    <property type="entry name" value="Nucleotide-binding domain of ferredoxin-NADP reductase (FNR) module"/>
    <property type="match status" value="1"/>
</dbReference>
<dbReference type="InterPro" id="IPR039261">
    <property type="entry name" value="FNR_nucleotide-bd"/>
</dbReference>
<name>A0A4Z0NWL5_9HYPH</name>
<organism evidence="3 4">
    <name type="scientific">Methylobacterium nonmethylotrophicum</name>
    <dbReference type="NCBI Taxonomy" id="1141884"/>
    <lineage>
        <taxon>Bacteria</taxon>
        <taxon>Pseudomonadati</taxon>
        <taxon>Pseudomonadota</taxon>
        <taxon>Alphaproteobacteria</taxon>
        <taxon>Hyphomicrobiales</taxon>
        <taxon>Methylobacteriaceae</taxon>
        <taxon>Methylobacterium</taxon>
    </lineage>
</organism>
<protein>
    <submittedName>
        <fullName evidence="3">Oxidoreductase</fullName>
    </submittedName>
</protein>
<evidence type="ECO:0000313" key="4">
    <source>
        <dbReference type="Proteomes" id="UP000297535"/>
    </source>
</evidence>
<evidence type="ECO:0000256" key="1">
    <source>
        <dbReference type="SAM" id="MobiDB-lite"/>
    </source>
</evidence>
<gene>
    <name evidence="3" type="ORF">EU555_04095</name>
</gene>
<dbReference type="PROSITE" id="PS51384">
    <property type="entry name" value="FAD_FR"/>
    <property type="match status" value="1"/>
</dbReference>